<dbReference type="OrthoDB" id="6272054at2759"/>
<dbReference type="InterPro" id="IPR013783">
    <property type="entry name" value="Ig-like_fold"/>
</dbReference>
<dbReference type="EMBL" id="CAJNOM010001360">
    <property type="protein sequence ID" value="CAF1604529.1"/>
    <property type="molecule type" value="Genomic_DNA"/>
</dbReference>
<feature type="non-terminal residue" evidence="2">
    <location>
        <position position="1"/>
    </location>
</feature>
<dbReference type="EMBL" id="CAJNOI010001015">
    <property type="protein sequence ID" value="CAF1373039.1"/>
    <property type="molecule type" value="Genomic_DNA"/>
</dbReference>
<evidence type="ECO:0000313" key="2">
    <source>
        <dbReference type="EMBL" id="CAF1373039.1"/>
    </source>
</evidence>
<feature type="domain" description="Ig-like" evidence="1">
    <location>
        <begin position="25"/>
        <end position="112"/>
    </location>
</feature>
<evidence type="ECO:0000313" key="5">
    <source>
        <dbReference type="Proteomes" id="UP000663877"/>
    </source>
</evidence>
<evidence type="ECO:0000313" key="3">
    <source>
        <dbReference type="EMBL" id="CAF1604529.1"/>
    </source>
</evidence>
<sequence>MNSTTTTKTIFGVLLLAITIGYLESSVVLSTRTITEKQGRDVVLSCRFEGLTDRDRVMWSKDGVVLSVNQEISGDKQKYEIIGKYDLIIKIIAGNDSGRYLCQNFDQALSMTIVLTVL</sequence>
<comment type="caution">
    <text evidence="2">The sequence shown here is derived from an EMBL/GenBank/DDBJ whole genome shotgun (WGS) entry which is preliminary data.</text>
</comment>
<keyword evidence="4" id="KW-1185">Reference proteome</keyword>
<dbReference type="AlphaFoldDB" id="A0A815J0W3"/>
<dbReference type="InterPro" id="IPR036179">
    <property type="entry name" value="Ig-like_dom_sf"/>
</dbReference>
<dbReference type="Proteomes" id="UP000663877">
    <property type="component" value="Unassembled WGS sequence"/>
</dbReference>
<dbReference type="InterPro" id="IPR013098">
    <property type="entry name" value="Ig_I-set"/>
</dbReference>
<accession>A0A815J0W3</accession>
<dbReference type="Gene3D" id="2.60.40.10">
    <property type="entry name" value="Immunoglobulins"/>
    <property type="match status" value="1"/>
</dbReference>
<dbReference type="Pfam" id="PF07679">
    <property type="entry name" value="I-set"/>
    <property type="match status" value="1"/>
</dbReference>
<evidence type="ECO:0000313" key="4">
    <source>
        <dbReference type="Proteomes" id="UP000663832"/>
    </source>
</evidence>
<evidence type="ECO:0000259" key="1">
    <source>
        <dbReference type="PROSITE" id="PS50835"/>
    </source>
</evidence>
<organism evidence="2 5">
    <name type="scientific">Adineta steineri</name>
    <dbReference type="NCBI Taxonomy" id="433720"/>
    <lineage>
        <taxon>Eukaryota</taxon>
        <taxon>Metazoa</taxon>
        <taxon>Spiralia</taxon>
        <taxon>Gnathifera</taxon>
        <taxon>Rotifera</taxon>
        <taxon>Eurotatoria</taxon>
        <taxon>Bdelloidea</taxon>
        <taxon>Adinetida</taxon>
        <taxon>Adinetidae</taxon>
        <taxon>Adineta</taxon>
    </lineage>
</organism>
<dbReference type="SUPFAM" id="SSF48726">
    <property type="entry name" value="Immunoglobulin"/>
    <property type="match status" value="1"/>
</dbReference>
<feature type="non-terminal residue" evidence="2">
    <location>
        <position position="118"/>
    </location>
</feature>
<dbReference type="PROSITE" id="PS50835">
    <property type="entry name" value="IG_LIKE"/>
    <property type="match status" value="1"/>
</dbReference>
<protein>
    <recommendedName>
        <fullName evidence="1">Ig-like domain-containing protein</fullName>
    </recommendedName>
</protein>
<reference evidence="2" key="1">
    <citation type="submission" date="2021-02" db="EMBL/GenBank/DDBJ databases">
        <authorList>
            <person name="Nowell W R."/>
        </authorList>
    </citation>
    <scope>NUCLEOTIDE SEQUENCE</scope>
</reference>
<name>A0A815J0W3_9BILA</name>
<dbReference type="InterPro" id="IPR007110">
    <property type="entry name" value="Ig-like_dom"/>
</dbReference>
<gene>
    <name evidence="2" type="ORF">BJG266_LOCUS36138</name>
    <name evidence="3" type="ORF">QVE165_LOCUS53137</name>
</gene>
<dbReference type="Proteomes" id="UP000663832">
    <property type="component" value="Unassembled WGS sequence"/>
</dbReference>
<proteinExistence type="predicted"/>